<comment type="caution">
    <text evidence="3">The sequence shown here is derived from an EMBL/GenBank/DDBJ whole genome shotgun (WGS) entry which is preliminary data.</text>
</comment>
<feature type="domain" description="DUF3071" evidence="2">
    <location>
        <begin position="34"/>
        <end position="201"/>
    </location>
</feature>
<dbReference type="Proteomes" id="UP001589750">
    <property type="component" value="Unassembled WGS sequence"/>
</dbReference>
<reference evidence="3 4" key="1">
    <citation type="submission" date="2024-09" db="EMBL/GenBank/DDBJ databases">
        <authorList>
            <person name="Sun Q."/>
            <person name="Mori K."/>
        </authorList>
    </citation>
    <scope>NUCLEOTIDE SEQUENCE [LARGE SCALE GENOMIC DNA]</scope>
    <source>
        <strain evidence="3 4">JCM 9626</strain>
    </source>
</reference>
<accession>A0ABV5K564</accession>
<evidence type="ECO:0000259" key="2">
    <source>
        <dbReference type="Pfam" id="PF11268"/>
    </source>
</evidence>
<dbReference type="EMBL" id="JBHMDG010000002">
    <property type="protein sequence ID" value="MFB9311883.1"/>
    <property type="molecule type" value="Genomic_DNA"/>
</dbReference>
<name>A0ABV5K564_9ACTN</name>
<keyword evidence="4" id="KW-1185">Reference proteome</keyword>
<dbReference type="InterPro" id="IPR047682">
    <property type="entry name" value="SepH-like"/>
</dbReference>
<dbReference type="RefSeq" id="WP_140010902.1">
    <property type="nucleotide sequence ID" value="NZ_JBHMDG010000002.1"/>
</dbReference>
<evidence type="ECO:0000313" key="3">
    <source>
        <dbReference type="EMBL" id="MFB9311883.1"/>
    </source>
</evidence>
<proteinExistence type="predicted"/>
<feature type="region of interest" description="Disordered" evidence="1">
    <location>
        <begin position="1"/>
        <end position="26"/>
    </location>
</feature>
<sequence length="357" mass="38317">MERAEQVVEPVDPALSRRSTPADAEPAIPHELGLSLAGVSDDRTRLLLVDERGGTFTLAVTPSLRAALRGDASRLGQLEIPMTSVLRPKDIQARIRSGETAEQVAQAAQTSVDKIMAFVAPVLAERAHVAERAQRSNVRRSAGESPQGGRTLGEAVESHLRSLNLDPDGVEWDAWKREDGRWALTAGYALPVRTGTAHLTFDVPGNYVVLDDADARWLVGEIVASPAPARDDLSSVRERRLTSIPQDELPLGDDAIELVADAPADLTVGLTPDVTTEESYDDPVEAFLDASPASDDPALRDEAADAAAEEPDPVLTTEPAPEPSEPDEPAGRRTVQKKKGRASVPSWDEIMFGPSDQ</sequence>
<dbReference type="Pfam" id="PF11268">
    <property type="entry name" value="DUF3071"/>
    <property type="match status" value="1"/>
</dbReference>
<dbReference type="InterPro" id="IPR021421">
    <property type="entry name" value="DUF3071"/>
</dbReference>
<gene>
    <name evidence="3" type="primary">sepH</name>
    <name evidence="3" type="ORF">ACFFRI_02410</name>
</gene>
<organism evidence="3 4">
    <name type="scientific">Nocardioides plantarum</name>
    <dbReference type="NCBI Taxonomy" id="29299"/>
    <lineage>
        <taxon>Bacteria</taxon>
        <taxon>Bacillati</taxon>
        <taxon>Actinomycetota</taxon>
        <taxon>Actinomycetes</taxon>
        <taxon>Propionibacteriales</taxon>
        <taxon>Nocardioidaceae</taxon>
        <taxon>Nocardioides</taxon>
    </lineage>
</organism>
<dbReference type="NCBIfam" id="NF040712">
    <property type="entry name" value="SepH"/>
    <property type="match status" value="1"/>
</dbReference>
<feature type="region of interest" description="Disordered" evidence="1">
    <location>
        <begin position="289"/>
        <end position="357"/>
    </location>
</feature>
<evidence type="ECO:0000256" key="1">
    <source>
        <dbReference type="SAM" id="MobiDB-lite"/>
    </source>
</evidence>
<evidence type="ECO:0000313" key="4">
    <source>
        <dbReference type="Proteomes" id="UP001589750"/>
    </source>
</evidence>
<protein>
    <submittedName>
        <fullName evidence="3">Septation protein SepH</fullName>
    </submittedName>
</protein>